<accession>A0AAU2V0R2</accession>
<dbReference type="SUPFAM" id="SSF55729">
    <property type="entry name" value="Acyl-CoA N-acyltransferases (Nat)"/>
    <property type="match status" value="1"/>
</dbReference>
<sequence>MSGRSRPEQAHRPRNDDPYLMAAVRLLRVSRWRAQDLREDLADLYTESCETTTGEKYRSLRRTGFLHRLAADIRRPGFALVIAETDRLVGCAFGFPVPSDGRWWFGFDGTLPYDVEQLTASGDVFAISKILVRPHRAGQELACRLQERLLSGRRSSLGAALVDPADLPTLDSLRSGGWQDIGAVWHPTGPALLRALILRFAERTFARPTEPPRPSWTRRTA</sequence>
<dbReference type="AlphaFoldDB" id="A0AAU2V0R2"/>
<dbReference type="EMBL" id="CP108318">
    <property type="protein sequence ID" value="WTW60725.1"/>
    <property type="molecule type" value="Genomic_DNA"/>
</dbReference>
<organism evidence="1">
    <name type="scientific">Streptomyces sp. NBC_00003</name>
    <dbReference type="NCBI Taxonomy" id="2903608"/>
    <lineage>
        <taxon>Bacteria</taxon>
        <taxon>Bacillati</taxon>
        <taxon>Actinomycetota</taxon>
        <taxon>Actinomycetes</taxon>
        <taxon>Kitasatosporales</taxon>
        <taxon>Streptomycetaceae</taxon>
        <taxon>Streptomyces</taxon>
    </lineage>
</organism>
<dbReference type="InterPro" id="IPR016181">
    <property type="entry name" value="Acyl_CoA_acyltransferase"/>
</dbReference>
<evidence type="ECO:0000313" key="1">
    <source>
        <dbReference type="EMBL" id="WTW60725.1"/>
    </source>
</evidence>
<evidence type="ECO:0008006" key="2">
    <source>
        <dbReference type="Google" id="ProtNLM"/>
    </source>
</evidence>
<gene>
    <name evidence="1" type="ORF">OG549_08750</name>
</gene>
<name>A0AAU2V0R2_9ACTN</name>
<protein>
    <recommendedName>
        <fullName evidence="2">N-acetyltransferase domain-containing protein</fullName>
    </recommendedName>
</protein>
<reference evidence="1" key="1">
    <citation type="submission" date="2022-10" db="EMBL/GenBank/DDBJ databases">
        <title>The complete genomes of actinobacterial strains from the NBC collection.</title>
        <authorList>
            <person name="Joergensen T.S."/>
            <person name="Alvarez Arevalo M."/>
            <person name="Sterndorff E.B."/>
            <person name="Faurdal D."/>
            <person name="Vuksanovic O."/>
            <person name="Mourched A.-S."/>
            <person name="Charusanti P."/>
            <person name="Shaw S."/>
            <person name="Blin K."/>
            <person name="Weber T."/>
        </authorList>
    </citation>
    <scope>NUCLEOTIDE SEQUENCE</scope>
    <source>
        <strain evidence="1">NBC_00003</strain>
    </source>
</reference>
<proteinExistence type="predicted"/>